<reference evidence="3" key="1">
    <citation type="journal article" date="2019" name="Int. J. Syst. Evol. Microbiol.">
        <title>The Global Catalogue of Microorganisms (GCM) 10K type strain sequencing project: providing services to taxonomists for standard genome sequencing and annotation.</title>
        <authorList>
            <consortium name="The Broad Institute Genomics Platform"/>
            <consortium name="The Broad Institute Genome Sequencing Center for Infectious Disease"/>
            <person name="Wu L."/>
            <person name="Ma J."/>
        </authorList>
    </citation>
    <scope>NUCLEOTIDE SEQUENCE [LARGE SCALE GENOMIC DNA]</scope>
    <source>
        <strain evidence="3">JCM 16923</strain>
    </source>
</reference>
<dbReference type="PANTHER" id="PTHR30157">
    <property type="entry name" value="FERRIC REDUCTASE, NADPH-DEPENDENT"/>
    <property type="match status" value="1"/>
</dbReference>
<protein>
    <submittedName>
        <fullName evidence="2">Siderophore-interacting protein</fullName>
    </submittedName>
</protein>
<dbReference type="RefSeq" id="WP_344785565.1">
    <property type="nucleotide sequence ID" value="NZ_BAAAZW010000011.1"/>
</dbReference>
<organism evidence="2 3">
    <name type="scientific">Gordonia caeni</name>
    <dbReference type="NCBI Taxonomy" id="1007097"/>
    <lineage>
        <taxon>Bacteria</taxon>
        <taxon>Bacillati</taxon>
        <taxon>Actinomycetota</taxon>
        <taxon>Actinomycetes</taxon>
        <taxon>Mycobacteriales</taxon>
        <taxon>Gordoniaceae</taxon>
        <taxon>Gordonia</taxon>
    </lineage>
</organism>
<feature type="domain" description="FAD-binding FR-type" evidence="1">
    <location>
        <begin position="20"/>
        <end position="127"/>
    </location>
</feature>
<dbReference type="SUPFAM" id="SSF63380">
    <property type="entry name" value="Riboflavin synthase domain-like"/>
    <property type="match status" value="1"/>
</dbReference>
<accession>A0ABP7PP47</accession>
<comment type="caution">
    <text evidence="2">The sequence shown here is derived from an EMBL/GenBank/DDBJ whole genome shotgun (WGS) entry which is preliminary data.</text>
</comment>
<dbReference type="InterPro" id="IPR039261">
    <property type="entry name" value="FNR_nucleotide-bd"/>
</dbReference>
<dbReference type="Gene3D" id="3.40.50.80">
    <property type="entry name" value="Nucleotide-binding domain of ferredoxin-NADP reductase (FNR) module"/>
    <property type="match status" value="1"/>
</dbReference>
<keyword evidence="3" id="KW-1185">Reference proteome</keyword>
<dbReference type="InterPro" id="IPR039374">
    <property type="entry name" value="SIP_fam"/>
</dbReference>
<dbReference type="InterPro" id="IPR017938">
    <property type="entry name" value="Riboflavin_synthase-like_b-brl"/>
</dbReference>
<evidence type="ECO:0000313" key="2">
    <source>
        <dbReference type="EMBL" id="GAA3968931.1"/>
    </source>
</evidence>
<gene>
    <name evidence="2" type="ORF">GCM10022231_32530</name>
</gene>
<dbReference type="Gene3D" id="2.40.30.10">
    <property type="entry name" value="Translation factors"/>
    <property type="match status" value="1"/>
</dbReference>
<dbReference type="InterPro" id="IPR013113">
    <property type="entry name" value="SIP_FAD-bd"/>
</dbReference>
<evidence type="ECO:0000313" key="3">
    <source>
        <dbReference type="Proteomes" id="UP001418444"/>
    </source>
</evidence>
<dbReference type="Pfam" id="PF08021">
    <property type="entry name" value="FAD_binding_9"/>
    <property type="match status" value="1"/>
</dbReference>
<name>A0ABP7PP47_9ACTN</name>
<dbReference type="PROSITE" id="PS51384">
    <property type="entry name" value="FAD_FR"/>
    <property type="match status" value="1"/>
</dbReference>
<dbReference type="Pfam" id="PF04954">
    <property type="entry name" value="SIP"/>
    <property type="match status" value="1"/>
</dbReference>
<sequence length="252" mass="27318">MTTSVSGRGWQGAVMKLFNADDFEITVTRTEAVTEHYLRLGFSGGGLLQKIPVHPTMWVRAWFEAGGSLHQRGYTLVDPDPESDTFDIEFALHDGTAAHWAEQAEPGDVLPVTVMGSDFAIGDPAPAGWLIAGDTASLPAINSLLDALSAAGSPAPATLWLEYQHDSDRDLPLHRRPQDTVTWIPREREGATLVETVRVAAESGMDTTGYRGWVALDSKSTRAVTGIFRSDFGLGRKGVKSMAYWKVGKAFA</sequence>
<dbReference type="Proteomes" id="UP001418444">
    <property type="component" value="Unassembled WGS sequence"/>
</dbReference>
<proteinExistence type="predicted"/>
<dbReference type="InterPro" id="IPR017927">
    <property type="entry name" value="FAD-bd_FR_type"/>
</dbReference>
<dbReference type="PANTHER" id="PTHR30157:SF0">
    <property type="entry name" value="NADPH-DEPENDENT FERRIC-CHELATE REDUCTASE"/>
    <property type="match status" value="1"/>
</dbReference>
<dbReference type="CDD" id="cd06193">
    <property type="entry name" value="siderophore_interacting"/>
    <property type="match status" value="1"/>
</dbReference>
<dbReference type="InterPro" id="IPR007037">
    <property type="entry name" value="SIP_rossman_dom"/>
</dbReference>
<dbReference type="EMBL" id="BAAAZW010000011">
    <property type="protein sequence ID" value="GAA3968931.1"/>
    <property type="molecule type" value="Genomic_DNA"/>
</dbReference>
<evidence type="ECO:0000259" key="1">
    <source>
        <dbReference type="PROSITE" id="PS51384"/>
    </source>
</evidence>